<evidence type="ECO:0000259" key="10">
    <source>
        <dbReference type="PROSITE" id="PS51760"/>
    </source>
</evidence>
<dbReference type="SMART" id="SM00633">
    <property type="entry name" value="Glyco_10"/>
    <property type="match status" value="1"/>
</dbReference>
<dbReference type="EC" id="3.2.1.8" evidence="9"/>
<keyword evidence="4" id="KW-0732">Signal</keyword>
<accession>A0A6C2UGD2</accession>
<evidence type="ECO:0000313" key="12">
    <source>
        <dbReference type="Proteomes" id="UP000346198"/>
    </source>
</evidence>
<evidence type="ECO:0000256" key="2">
    <source>
        <dbReference type="ARBA" id="ARBA00007495"/>
    </source>
</evidence>
<dbReference type="PROSITE" id="PS51760">
    <property type="entry name" value="GH10_2"/>
    <property type="match status" value="1"/>
</dbReference>
<proteinExistence type="inferred from homology"/>
<dbReference type="SUPFAM" id="SSF51445">
    <property type="entry name" value="(Trans)glycosidases"/>
    <property type="match status" value="1"/>
</dbReference>
<dbReference type="InterPro" id="IPR044846">
    <property type="entry name" value="GH10"/>
</dbReference>
<dbReference type="PRINTS" id="PR00134">
    <property type="entry name" value="GLHYDRLASE10"/>
</dbReference>
<name>A0A6C2UGD2_9BACT</name>
<dbReference type="PANTHER" id="PTHR31490:SF88">
    <property type="entry name" value="BETA-XYLANASE"/>
    <property type="match status" value="1"/>
</dbReference>
<dbReference type="GO" id="GO:0031176">
    <property type="term" value="F:endo-1,4-beta-xylanase activity"/>
    <property type="evidence" value="ECO:0007669"/>
    <property type="project" value="UniProtKB-EC"/>
</dbReference>
<evidence type="ECO:0000256" key="5">
    <source>
        <dbReference type="ARBA" id="ARBA00022801"/>
    </source>
</evidence>
<evidence type="ECO:0000256" key="9">
    <source>
        <dbReference type="RuleBase" id="RU361174"/>
    </source>
</evidence>
<evidence type="ECO:0000256" key="7">
    <source>
        <dbReference type="ARBA" id="ARBA00023295"/>
    </source>
</evidence>
<sequence>MHGCSFCKLINRAAVHGLSGMVLAPLFLGALTVQAERIPMGGEELSFEQEFLEWGVSGGKRQSVEKKVRSASGISAKKCVELKMTERTDRIFDIQYNNRIAGRIEKDDVLLCSFFARCLESSDESALGKILVTSSIRYKERPSNLFTKTYTVGKRWKHFLIPHTAPVPGDAGCAIGFRLGGLKPQTIQIGGFEIINYKNKRMMDELPITETRYEGMEPDAPWRKAAQERIREHRMENMLVEVVDRQGRPIPGARVQMELKNHAFGFGAALSVNAMFNPKKPEESKRHQDAVEDLFNKAVFENRMKWRFYRDNDEQLEEAMAWCAARNISMRGHVMVWPAWKRLPSGMEEKWADKPDEFRRVIEEHVAKMATQYPDTFAEWDVVNELYSQHEFVDMYDKDVVADWFRIAKEANPSFKRYVNDYGILSGSDEAHQNNYHEWIGYLLEQGAPVDGIGLQGHFRAPVPPEEILRRLDRFGEYGLEMQITEFDFEETDELLQARYARDFMTAVFSHPQTTGIMTWCVGELSSSKPAAAFFTADWKKKRIALAWEHMIEKEWHTERISRTNAEGLAGVRGFLGDYEITVLFNGKTKVVKHELLKGSDKVVVKF</sequence>
<evidence type="ECO:0000256" key="8">
    <source>
        <dbReference type="ARBA" id="ARBA00023326"/>
    </source>
</evidence>
<reference evidence="11 12" key="1">
    <citation type="submission" date="2019-04" db="EMBL/GenBank/DDBJ databases">
        <authorList>
            <person name="Van Vliet M D."/>
        </authorList>
    </citation>
    <scope>NUCLEOTIDE SEQUENCE [LARGE SCALE GENOMIC DNA]</scope>
    <source>
        <strain evidence="11 12">F21</strain>
    </source>
</reference>
<evidence type="ECO:0000313" key="11">
    <source>
        <dbReference type="EMBL" id="VGO19240.1"/>
    </source>
</evidence>
<organism evidence="11 12">
    <name type="scientific">Pontiella sulfatireligans</name>
    <dbReference type="NCBI Taxonomy" id="2750658"/>
    <lineage>
        <taxon>Bacteria</taxon>
        <taxon>Pseudomonadati</taxon>
        <taxon>Kiritimatiellota</taxon>
        <taxon>Kiritimatiellia</taxon>
        <taxon>Kiritimatiellales</taxon>
        <taxon>Pontiellaceae</taxon>
        <taxon>Pontiella</taxon>
    </lineage>
</organism>
<dbReference type="EMBL" id="CAAHFH010000001">
    <property type="protein sequence ID" value="VGO19240.1"/>
    <property type="molecule type" value="Genomic_DNA"/>
</dbReference>
<keyword evidence="12" id="KW-1185">Reference proteome</keyword>
<dbReference type="RefSeq" id="WP_136060655.1">
    <property type="nucleotide sequence ID" value="NZ_CAAHFH010000001.1"/>
</dbReference>
<dbReference type="InterPro" id="IPR017853">
    <property type="entry name" value="GH"/>
</dbReference>
<feature type="domain" description="GH10" evidence="10">
    <location>
        <begin position="277"/>
        <end position="554"/>
    </location>
</feature>
<protein>
    <recommendedName>
        <fullName evidence="9">Beta-xylanase</fullName>
        <ecNumber evidence="9">3.2.1.8</ecNumber>
    </recommendedName>
</protein>
<dbReference type="AlphaFoldDB" id="A0A6C2UGD2"/>
<dbReference type="Pfam" id="PF00331">
    <property type="entry name" value="Glyco_hydro_10"/>
    <property type="match status" value="1"/>
</dbReference>
<keyword evidence="3" id="KW-0858">Xylan degradation</keyword>
<gene>
    <name evidence="11" type="primary">rsgI6_2</name>
    <name evidence="11" type="ORF">SCARR_01297</name>
</gene>
<keyword evidence="8 9" id="KW-0624">Polysaccharide degradation</keyword>
<dbReference type="PANTHER" id="PTHR31490">
    <property type="entry name" value="GLYCOSYL HYDROLASE"/>
    <property type="match status" value="1"/>
</dbReference>
<dbReference type="Gene3D" id="3.20.20.80">
    <property type="entry name" value="Glycosidases"/>
    <property type="match status" value="1"/>
</dbReference>
<dbReference type="InterPro" id="IPR001000">
    <property type="entry name" value="GH10_dom"/>
</dbReference>
<evidence type="ECO:0000256" key="6">
    <source>
        <dbReference type="ARBA" id="ARBA00023277"/>
    </source>
</evidence>
<evidence type="ECO:0000256" key="1">
    <source>
        <dbReference type="ARBA" id="ARBA00000681"/>
    </source>
</evidence>
<keyword evidence="5 9" id="KW-0378">Hydrolase</keyword>
<dbReference type="Proteomes" id="UP000346198">
    <property type="component" value="Unassembled WGS sequence"/>
</dbReference>
<evidence type="ECO:0000256" key="3">
    <source>
        <dbReference type="ARBA" id="ARBA00022651"/>
    </source>
</evidence>
<keyword evidence="7 9" id="KW-0326">Glycosidase</keyword>
<comment type="similarity">
    <text evidence="2 9">Belongs to the glycosyl hydrolase 10 (cellulase F) family.</text>
</comment>
<comment type="catalytic activity">
    <reaction evidence="1 9">
        <text>Endohydrolysis of (1-&gt;4)-beta-D-xylosidic linkages in xylans.</text>
        <dbReference type="EC" id="3.2.1.8"/>
    </reaction>
</comment>
<keyword evidence="6 9" id="KW-0119">Carbohydrate metabolism</keyword>
<dbReference type="GO" id="GO:0045493">
    <property type="term" value="P:xylan catabolic process"/>
    <property type="evidence" value="ECO:0007669"/>
    <property type="project" value="UniProtKB-KW"/>
</dbReference>
<evidence type="ECO:0000256" key="4">
    <source>
        <dbReference type="ARBA" id="ARBA00022729"/>
    </source>
</evidence>